<dbReference type="GO" id="GO:0045028">
    <property type="term" value="F:G protein-coupled purinergic nucleotide receptor activity"/>
    <property type="evidence" value="ECO:0007669"/>
    <property type="project" value="TreeGrafter"/>
</dbReference>
<evidence type="ECO:0000256" key="7">
    <source>
        <dbReference type="ARBA" id="ARBA00023157"/>
    </source>
</evidence>
<dbReference type="OrthoDB" id="10005568at2759"/>
<dbReference type="InterPro" id="IPR017452">
    <property type="entry name" value="GPCR_Rhodpsn_7TM"/>
</dbReference>
<dbReference type="PRINTS" id="PR01157">
    <property type="entry name" value="P2YPURNOCPTR"/>
</dbReference>
<feature type="compositionally biased region" description="Basic and acidic residues" evidence="14">
    <location>
        <begin position="341"/>
        <end position="350"/>
    </location>
</feature>
<keyword evidence="10 13" id="KW-0807">Transducer</keyword>
<feature type="compositionally biased region" description="Polar residues" evidence="14">
    <location>
        <begin position="351"/>
        <end position="361"/>
    </location>
</feature>
<dbReference type="PANTHER" id="PTHR24233">
    <property type="entry name" value="P2Y PURINOCEPTOR-RELATED G-PROTEIN COUPLED RECEPTOR"/>
    <property type="match status" value="1"/>
</dbReference>
<feature type="transmembrane region" description="Helical" evidence="15">
    <location>
        <begin position="193"/>
        <end position="216"/>
    </location>
</feature>
<comment type="function">
    <text evidence="12">G-protein-coupled receptor of lysophosphatidylserine (LysoPS) that plays different roles in immune response. Acts a damage-sensing receptor that triggers tissue repair upon recognition of dying neutrophils. Mechanistically, apoptotic neutrophils release lysophosphatydilserine that are recognized by type 3 innate lymphoid cells (ILC3s) via GPR34, which activates downstream PI3K-AKT and RAS-ERK signaling pathways leading to STAT3 activation and IL-22 production. Plays an important role in microglial function, controlling morphology and phagocytosis.</text>
</comment>
<feature type="transmembrane region" description="Helical" evidence="15">
    <location>
        <begin position="247"/>
        <end position="269"/>
    </location>
</feature>
<accession>A0A3B5AT03</accession>
<feature type="transmembrane region" description="Helical" evidence="15">
    <location>
        <begin position="72"/>
        <end position="93"/>
    </location>
</feature>
<dbReference type="GeneTree" id="ENSGT01110000267167"/>
<dbReference type="AlphaFoldDB" id="A0A3B5AT03"/>
<dbReference type="Pfam" id="PF00001">
    <property type="entry name" value="7tm_1"/>
    <property type="match status" value="1"/>
</dbReference>
<evidence type="ECO:0000256" key="10">
    <source>
        <dbReference type="ARBA" id="ARBA00023224"/>
    </source>
</evidence>
<dbReference type="CTD" id="791765"/>
<proteinExistence type="inferred from homology"/>
<dbReference type="Proteomes" id="UP000694891">
    <property type="component" value="Unplaced"/>
</dbReference>
<dbReference type="SUPFAM" id="SSF81321">
    <property type="entry name" value="Family A G protein-coupled receptor-like"/>
    <property type="match status" value="1"/>
</dbReference>
<reference evidence="17" key="1">
    <citation type="submission" date="2023-09" db="UniProtKB">
        <authorList>
            <consortium name="Ensembl"/>
        </authorList>
    </citation>
    <scope>IDENTIFICATION</scope>
</reference>
<feature type="transmembrane region" description="Helical" evidence="15">
    <location>
        <begin position="289"/>
        <end position="308"/>
    </location>
</feature>
<dbReference type="GO" id="GO:0005886">
    <property type="term" value="C:plasma membrane"/>
    <property type="evidence" value="ECO:0007669"/>
    <property type="project" value="UniProtKB-SubCell"/>
</dbReference>
<evidence type="ECO:0000256" key="8">
    <source>
        <dbReference type="ARBA" id="ARBA00023170"/>
    </source>
</evidence>
<evidence type="ECO:0000256" key="5">
    <source>
        <dbReference type="ARBA" id="ARBA00023040"/>
    </source>
</evidence>
<reference evidence="19 20" key="2">
    <citation type="submission" date="2025-04" db="UniProtKB">
        <authorList>
            <consortium name="RefSeq"/>
        </authorList>
    </citation>
    <scope>IDENTIFICATION</scope>
</reference>
<keyword evidence="9" id="KW-0325">Glycoprotein</keyword>
<evidence type="ECO:0000256" key="15">
    <source>
        <dbReference type="SAM" id="Phobius"/>
    </source>
</evidence>
<keyword evidence="18" id="KW-1185">Reference proteome</keyword>
<keyword evidence="7" id="KW-1015">Disulfide bond</keyword>
<feature type="domain" description="G-protein coupled receptors family 1 profile" evidence="16">
    <location>
        <begin position="51"/>
        <end position="305"/>
    </location>
</feature>
<protein>
    <recommendedName>
        <fullName evidence="11">Probable G-protein coupled receptor 34</fullName>
    </recommendedName>
</protein>
<evidence type="ECO:0000256" key="12">
    <source>
        <dbReference type="ARBA" id="ARBA00045234"/>
    </source>
</evidence>
<evidence type="ECO:0000256" key="1">
    <source>
        <dbReference type="ARBA" id="ARBA00004651"/>
    </source>
</evidence>
<evidence type="ECO:0000313" key="17">
    <source>
        <dbReference type="Ensembl" id="ENSSPAP00000024020.1"/>
    </source>
</evidence>
<keyword evidence="6 15" id="KW-0472">Membrane</keyword>
<keyword evidence="3 13" id="KW-0812">Transmembrane</keyword>
<evidence type="ECO:0000259" key="16">
    <source>
        <dbReference type="PROSITE" id="PS50262"/>
    </source>
</evidence>
<dbReference type="RefSeq" id="XP_008278178.1">
    <property type="nucleotide sequence ID" value="XM_008279956.1"/>
</dbReference>
<evidence type="ECO:0000256" key="4">
    <source>
        <dbReference type="ARBA" id="ARBA00022989"/>
    </source>
</evidence>
<dbReference type="FunFam" id="1.20.1070.10:FF:000150">
    <property type="entry name" value="probable G-protein coupled receptor 34"/>
    <property type="match status" value="1"/>
</dbReference>
<comment type="subcellular location">
    <subcellularLocation>
        <location evidence="1">Cell membrane</location>
        <topology evidence="1">Multi-pass membrane protein</topology>
    </subcellularLocation>
</comment>
<feature type="transmembrane region" description="Helical" evidence="15">
    <location>
        <begin position="38"/>
        <end position="60"/>
    </location>
</feature>
<evidence type="ECO:0000313" key="20">
    <source>
        <dbReference type="RefSeq" id="XP_008278178.1"/>
    </source>
</evidence>
<evidence type="ECO:0000256" key="6">
    <source>
        <dbReference type="ARBA" id="ARBA00023136"/>
    </source>
</evidence>
<evidence type="ECO:0000256" key="3">
    <source>
        <dbReference type="ARBA" id="ARBA00022692"/>
    </source>
</evidence>
<comment type="similarity">
    <text evidence="13">Belongs to the G-protein coupled receptor 1 family.</text>
</comment>
<evidence type="ECO:0000256" key="13">
    <source>
        <dbReference type="RuleBase" id="RU000688"/>
    </source>
</evidence>
<dbReference type="Gene3D" id="1.20.1070.10">
    <property type="entry name" value="Rhodopsin 7-helix transmembrane proteins"/>
    <property type="match status" value="1"/>
</dbReference>
<evidence type="ECO:0000256" key="11">
    <source>
        <dbReference type="ARBA" id="ARBA00035691"/>
    </source>
</evidence>
<keyword evidence="4 15" id="KW-1133">Transmembrane helix</keyword>
<keyword evidence="2" id="KW-1003">Cell membrane</keyword>
<organism evidence="17">
    <name type="scientific">Stegastes partitus</name>
    <name type="common">bicolor damselfish</name>
    <dbReference type="NCBI Taxonomy" id="144197"/>
    <lineage>
        <taxon>Eukaryota</taxon>
        <taxon>Metazoa</taxon>
        <taxon>Chordata</taxon>
        <taxon>Craniata</taxon>
        <taxon>Vertebrata</taxon>
        <taxon>Euteleostomi</taxon>
        <taxon>Actinopterygii</taxon>
        <taxon>Neopterygii</taxon>
        <taxon>Teleostei</taxon>
        <taxon>Neoteleostei</taxon>
        <taxon>Acanthomorphata</taxon>
        <taxon>Ovalentaria</taxon>
        <taxon>Pomacentridae</taxon>
        <taxon>Stegastes</taxon>
    </lineage>
</organism>
<dbReference type="PANTHER" id="PTHR24233:SF1">
    <property type="entry name" value="G-PROTEIN COUPLED RECEPTOR 34-RELATED"/>
    <property type="match status" value="1"/>
</dbReference>
<dbReference type="InterPro" id="IPR000276">
    <property type="entry name" value="GPCR_Rhodpsn"/>
</dbReference>
<feature type="transmembrane region" description="Helical" evidence="15">
    <location>
        <begin position="151"/>
        <end position="173"/>
    </location>
</feature>
<evidence type="ECO:0000313" key="18">
    <source>
        <dbReference type="Proteomes" id="UP000694891"/>
    </source>
</evidence>
<feature type="transmembrane region" description="Helical" evidence="15">
    <location>
        <begin position="113"/>
        <end position="130"/>
    </location>
</feature>
<dbReference type="GeneID" id="103355966"/>
<sequence>MTRNISTAATSTGFPIMNLTTDSQHTCVDYDALQIPLAVLYSIIFILGLAGNLVALWVFFCVHSKKNSVRVFLINVAFADLLLVVCLPFRILYHSQGNIWKLDPTLCKVVGNVFYMNMYISVTLLGLISVDRYLKIHRSAGMQHRLKSVRWSAALCAFIWTAALALTLVLMMSKNHSHSDRCFHYKLLHNARWKAYINIFVLVVFWLVFIALMVSYGKIALKLLKESQDKPDLPNASHYSRTAKKSFFILFLFTVCFVPYHTVRVFYIKTQITETSCYWRGVADKANEVALLFSALNSCLDPVMFFLLSSSVRKEVLRLVSSMFCVRDVAGSSGSSSTLDWDSRTGRTDRGPSNISSTSNLGEKAASKCSIDEL</sequence>
<dbReference type="PROSITE" id="PS50262">
    <property type="entry name" value="G_PROTEIN_RECEP_F1_2"/>
    <property type="match status" value="1"/>
</dbReference>
<dbReference type="PROSITE" id="PS00237">
    <property type="entry name" value="G_PROTEIN_RECEP_F1_1"/>
    <property type="match status" value="1"/>
</dbReference>
<keyword evidence="5 13" id="KW-0297">G-protein coupled receptor</keyword>
<dbReference type="PRINTS" id="PR00237">
    <property type="entry name" value="GPCRRHODOPSN"/>
</dbReference>
<feature type="region of interest" description="Disordered" evidence="14">
    <location>
        <begin position="330"/>
        <end position="374"/>
    </location>
</feature>
<gene>
    <name evidence="19 20" type="primary">gpr34</name>
</gene>
<evidence type="ECO:0000256" key="2">
    <source>
        <dbReference type="ARBA" id="ARBA00022475"/>
    </source>
</evidence>
<dbReference type="Ensembl" id="ENSSPAT00000024412.1">
    <property type="protein sequence ID" value="ENSSPAP00000024020.1"/>
    <property type="gene ID" value="ENSSPAG00000018138.1"/>
</dbReference>
<dbReference type="RefSeq" id="XP_008278177.1">
    <property type="nucleotide sequence ID" value="XM_008279955.1"/>
</dbReference>
<keyword evidence="8 13" id="KW-0675">Receptor</keyword>
<evidence type="ECO:0000256" key="9">
    <source>
        <dbReference type="ARBA" id="ARBA00023180"/>
    </source>
</evidence>
<evidence type="ECO:0000256" key="14">
    <source>
        <dbReference type="SAM" id="MobiDB-lite"/>
    </source>
</evidence>
<name>A0A3B5AT03_9TELE</name>
<evidence type="ECO:0000313" key="19">
    <source>
        <dbReference type="RefSeq" id="XP_008278177.1"/>
    </source>
</evidence>